<keyword evidence="5 7" id="KW-1133">Transmembrane helix</keyword>
<sequence length="277" mass="30810">MNKRSLLAALYGVLVVYALVTLSPFLWMLITSFKEPADLFSLPPSFVPTQLLTDAPFANYTSVLTERDFTTYFVNSLIVSTSAAVGQVITCAMAGYVFAKVPFRGRNFLFAVVLATAFVPNEVTIIPEYLLMRQLGWINTFLPLIVPSFLVGSFGTFMLREYFSALPNDFAEAGRMDGASAFRIFRDIYLPLSVPALISVFVVAFIHSWDELLRPILYLNSPELYTVPRGLISLVSEFDAQWTWFMAGSVISTLPLVAIYILGQRYVIQGFVAGGVK</sequence>
<dbReference type="PANTHER" id="PTHR43744">
    <property type="entry name" value="ABC TRANSPORTER PERMEASE PROTEIN MG189-RELATED-RELATED"/>
    <property type="match status" value="1"/>
</dbReference>
<dbReference type="PANTHER" id="PTHR43744:SF12">
    <property type="entry name" value="ABC TRANSPORTER PERMEASE PROTEIN MG189-RELATED"/>
    <property type="match status" value="1"/>
</dbReference>
<dbReference type="RefSeq" id="WP_045024286.1">
    <property type="nucleotide sequence ID" value="NZ_JWJH01000024.1"/>
</dbReference>
<feature type="transmembrane region" description="Helical" evidence="7">
    <location>
        <begin position="242"/>
        <end position="262"/>
    </location>
</feature>
<protein>
    <recommendedName>
        <fullName evidence="8">ABC transmembrane type-1 domain-containing protein</fullName>
    </recommendedName>
</protein>
<organism evidence="9 10">
    <name type="scientific">Rhizobium nepotum 39/7</name>
    <dbReference type="NCBI Taxonomy" id="1368418"/>
    <lineage>
        <taxon>Bacteria</taxon>
        <taxon>Pseudomonadati</taxon>
        <taxon>Pseudomonadota</taxon>
        <taxon>Alphaproteobacteria</taxon>
        <taxon>Hyphomicrobiales</taxon>
        <taxon>Rhizobiaceae</taxon>
        <taxon>Rhizobium/Agrobacterium group</taxon>
        <taxon>Rhizobium</taxon>
    </lineage>
</organism>
<dbReference type="Gene3D" id="1.10.3720.10">
    <property type="entry name" value="MetI-like"/>
    <property type="match status" value="1"/>
</dbReference>
<evidence type="ECO:0000313" key="9">
    <source>
        <dbReference type="EMBL" id="KJF65765.1"/>
    </source>
</evidence>
<dbReference type="EMBL" id="JWJH01000024">
    <property type="protein sequence ID" value="KJF65765.1"/>
    <property type="molecule type" value="Genomic_DNA"/>
</dbReference>
<feature type="transmembrane region" description="Helical" evidence="7">
    <location>
        <begin position="137"/>
        <end position="159"/>
    </location>
</feature>
<evidence type="ECO:0000313" key="10">
    <source>
        <dbReference type="Proteomes" id="UP000052068"/>
    </source>
</evidence>
<evidence type="ECO:0000256" key="6">
    <source>
        <dbReference type="ARBA" id="ARBA00023136"/>
    </source>
</evidence>
<feature type="transmembrane region" description="Helical" evidence="7">
    <location>
        <begin position="188"/>
        <end position="209"/>
    </location>
</feature>
<proteinExistence type="inferred from homology"/>
<dbReference type="Pfam" id="PF00528">
    <property type="entry name" value="BPD_transp_1"/>
    <property type="match status" value="1"/>
</dbReference>
<accession>A0ABR5CLN8</accession>
<feature type="transmembrane region" description="Helical" evidence="7">
    <location>
        <begin position="72"/>
        <end position="96"/>
    </location>
</feature>
<evidence type="ECO:0000256" key="3">
    <source>
        <dbReference type="ARBA" id="ARBA00022475"/>
    </source>
</evidence>
<keyword evidence="6 7" id="KW-0472">Membrane</keyword>
<feature type="transmembrane region" description="Helical" evidence="7">
    <location>
        <begin position="108"/>
        <end position="131"/>
    </location>
</feature>
<dbReference type="CDD" id="cd06261">
    <property type="entry name" value="TM_PBP2"/>
    <property type="match status" value="1"/>
</dbReference>
<evidence type="ECO:0000256" key="2">
    <source>
        <dbReference type="ARBA" id="ARBA00022448"/>
    </source>
</evidence>
<reference evidence="9 10" key="1">
    <citation type="submission" date="2015-03" db="EMBL/GenBank/DDBJ databases">
        <title>Draft Genome Sequences of Agrobacterium nepotum Strain 39/7T (= CFBP 7436T = LMG 26435T) and Agrobacterium sp. Strain KFB 330 (= CFBP 8308 = LMG 28674).</title>
        <authorList>
            <person name="Kuzmanovic N."/>
            <person name="Pulawska J."/>
            <person name="Obradovic A."/>
        </authorList>
    </citation>
    <scope>NUCLEOTIDE SEQUENCE [LARGE SCALE GENOMIC DNA]</scope>
    <source>
        <strain evidence="9 10">39/7</strain>
    </source>
</reference>
<keyword evidence="3" id="KW-1003">Cell membrane</keyword>
<evidence type="ECO:0000256" key="7">
    <source>
        <dbReference type="RuleBase" id="RU363032"/>
    </source>
</evidence>
<dbReference type="Proteomes" id="UP000052068">
    <property type="component" value="Unassembled WGS sequence"/>
</dbReference>
<keyword evidence="4 7" id="KW-0812">Transmembrane</keyword>
<evidence type="ECO:0000256" key="4">
    <source>
        <dbReference type="ARBA" id="ARBA00022692"/>
    </source>
</evidence>
<comment type="caution">
    <text evidence="9">The sequence shown here is derived from an EMBL/GenBank/DDBJ whole genome shotgun (WGS) entry which is preliminary data.</text>
</comment>
<dbReference type="InterPro" id="IPR035906">
    <property type="entry name" value="MetI-like_sf"/>
</dbReference>
<keyword evidence="2 7" id="KW-0813">Transport</keyword>
<comment type="subcellular location">
    <subcellularLocation>
        <location evidence="1 7">Cell membrane</location>
        <topology evidence="1 7">Multi-pass membrane protein</topology>
    </subcellularLocation>
</comment>
<dbReference type="InterPro" id="IPR000515">
    <property type="entry name" value="MetI-like"/>
</dbReference>
<evidence type="ECO:0000256" key="1">
    <source>
        <dbReference type="ARBA" id="ARBA00004651"/>
    </source>
</evidence>
<evidence type="ECO:0000256" key="5">
    <source>
        <dbReference type="ARBA" id="ARBA00022989"/>
    </source>
</evidence>
<dbReference type="PROSITE" id="PS50928">
    <property type="entry name" value="ABC_TM1"/>
    <property type="match status" value="1"/>
</dbReference>
<evidence type="ECO:0000259" key="8">
    <source>
        <dbReference type="PROSITE" id="PS50928"/>
    </source>
</evidence>
<feature type="transmembrane region" description="Helical" evidence="7">
    <location>
        <begin position="7"/>
        <end position="30"/>
    </location>
</feature>
<feature type="domain" description="ABC transmembrane type-1" evidence="8">
    <location>
        <begin position="73"/>
        <end position="263"/>
    </location>
</feature>
<keyword evidence="10" id="KW-1185">Reference proteome</keyword>
<name>A0ABR5CLN8_9HYPH</name>
<dbReference type="SUPFAM" id="SSF161098">
    <property type="entry name" value="MetI-like"/>
    <property type="match status" value="1"/>
</dbReference>
<gene>
    <name evidence="9" type="ORF">RS75_21485</name>
</gene>
<comment type="similarity">
    <text evidence="7">Belongs to the binding-protein-dependent transport system permease family.</text>
</comment>